<evidence type="ECO:0000256" key="5">
    <source>
        <dbReference type="ARBA" id="ARBA00022490"/>
    </source>
</evidence>
<proteinExistence type="inferred from homology"/>
<evidence type="ECO:0000256" key="12">
    <source>
        <dbReference type="ARBA" id="ARBA00048366"/>
    </source>
</evidence>
<dbReference type="EMBL" id="JBHSWI010000001">
    <property type="protein sequence ID" value="MFC6644413.1"/>
    <property type="molecule type" value="Genomic_DNA"/>
</dbReference>
<dbReference type="EC" id="2.7.7.87" evidence="3 13"/>
<evidence type="ECO:0000256" key="9">
    <source>
        <dbReference type="ARBA" id="ARBA00022741"/>
    </source>
</evidence>
<dbReference type="PIRSF" id="PIRSF004930">
    <property type="entry name" value="Tln_factor_SUA5"/>
    <property type="match status" value="1"/>
</dbReference>
<dbReference type="Gene3D" id="3.40.50.11030">
    <property type="entry name" value="Threonylcarbamoyl-AMP synthase, C-terminal domain"/>
    <property type="match status" value="1"/>
</dbReference>
<evidence type="ECO:0000256" key="13">
    <source>
        <dbReference type="PIRNR" id="PIRNR004930"/>
    </source>
</evidence>
<comment type="catalytic activity">
    <reaction evidence="12 13">
        <text>L-threonine + hydrogencarbonate + ATP = L-threonylcarbamoyladenylate + diphosphate + H2O</text>
        <dbReference type="Rhea" id="RHEA:36407"/>
        <dbReference type="ChEBI" id="CHEBI:15377"/>
        <dbReference type="ChEBI" id="CHEBI:17544"/>
        <dbReference type="ChEBI" id="CHEBI:30616"/>
        <dbReference type="ChEBI" id="CHEBI:33019"/>
        <dbReference type="ChEBI" id="CHEBI:57926"/>
        <dbReference type="ChEBI" id="CHEBI:73682"/>
        <dbReference type="EC" id="2.7.7.87"/>
    </reaction>
</comment>
<keyword evidence="8 13" id="KW-0548">Nucleotidyltransferase</keyword>
<dbReference type="PANTHER" id="PTHR17490">
    <property type="entry name" value="SUA5"/>
    <property type="match status" value="1"/>
</dbReference>
<evidence type="ECO:0000256" key="11">
    <source>
        <dbReference type="ARBA" id="ARBA00029774"/>
    </source>
</evidence>
<evidence type="ECO:0000256" key="7">
    <source>
        <dbReference type="ARBA" id="ARBA00022694"/>
    </source>
</evidence>
<dbReference type="InterPro" id="IPR005145">
    <property type="entry name" value="Sua5_C"/>
</dbReference>
<evidence type="ECO:0000313" key="16">
    <source>
        <dbReference type="Proteomes" id="UP001596391"/>
    </source>
</evidence>
<dbReference type="Proteomes" id="UP001596391">
    <property type="component" value="Unassembled WGS sequence"/>
</dbReference>
<organism evidence="15 16">
    <name type="scientific">Granulicella cerasi</name>
    <dbReference type="NCBI Taxonomy" id="741063"/>
    <lineage>
        <taxon>Bacteria</taxon>
        <taxon>Pseudomonadati</taxon>
        <taxon>Acidobacteriota</taxon>
        <taxon>Terriglobia</taxon>
        <taxon>Terriglobales</taxon>
        <taxon>Acidobacteriaceae</taxon>
        <taxon>Granulicella</taxon>
    </lineage>
</organism>
<dbReference type="Pfam" id="PF03481">
    <property type="entry name" value="Sua5_C"/>
    <property type="match status" value="1"/>
</dbReference>
<evidence type="ECO:0000313" key="15">
    <source>
        <dbReference type="EMBL" id="MFC6644413.1"/>
    </source>
</evidence>
<evidence type="ECO:0000256" key="3">
    <source>
        <dbReference type="ARBA" id="ARBA00012584"/>
    </source>
</evidence>
<keyword evidence="6 13" id="KW-0808">Transferase</keyword>
<keyword evidence="9 13" id="KW-0547">Nucleotide-binding</keyword>
<dbReference type="InterPro" id="IPR017945">
    <property type="entry name" value="DHBP_synth_RibB-like_a/b_dom"/>
</dbReference>
<gene>
    <name evidence="15" type="ORF">ACFQBQ_02155</name>
</gene>
<dbReference type="Gene3D" id="3.90.870.10">
    <property type="entry name" value="DHBP synthase"/>
    <property type="match status" value="1"/>
</dbReference>
<comment type="subcellular location">
    <subcellularLocation>
        <location evidence="1 13">Cytoplasm</location>
    </subcellularLocation>
</comment>
<dbReference type="InterPro" id="IPR038385">
    <property type="entry name" value="Sua5/YwlC_C"/>
</dbReference>
<comment type="similarity">
    <text evidence="2 13">Belongs to the SUA5 family.</text>
</comment>
<dbReference type="InterPro" id="IPR010923">
    <property type="entry name" value="T(6)A37_SUA5"/>
</dbReference>
<dbReference type="GO" id="GO:0061710">
    <property type="term" value="F:L-threonylcarbamoyladenylate synthase"/>
    <property type="evidence" value="ECO:0007669"/>
    <property type="project" value="UniProtKB-EC"/>
</dbReference>
<evidence type="ECO:0000256" key="10">
    <source>
        <dbReference type="ARBA" id="ARBA00022840"/>
    </source>
</evidence>
<evidence type="ECO:0000259" key="14">
    <source>
        <dbReference type="PROSITE" id="PS51163"/>
    </source>
</evidence>
<reference evidence="16" key="1">
    <citation type="journal article" date="2019" name="Int. J. Syst. Evol. Microbiol.">
        <title>The Global Catalogue of Microorganisms (GCM) 10K type strain sequencing project: providing services to taxonomists for standard genome sequencing and annotation.</title>
        <authorList>
            <consortium name="The Broad Institute Genomics Platform"/>
            <consortium name="The Broad Institute Genome Sequencing Center for Infectious Disease"/>
            <person name="Wu L."/>
            <person name="Ma J."/>
        </authorList>
    </citation>
    <scope>NUCLEOTIDE SEQUENCE [LARGE SCALE GENOMIC DNA]</scope>
    <source>
        <strain evidence="16">CGMCC 1.16026</strain>
    </source>
</reference>
<dbReference type="RefSeq" id="WP_263372346.1">
    <property type="nucleotide sequence ID" value="NZ_JAGSYD010000004.1"/>
</dbReference>
<evidence type="ECO:0000256" key="1">
    <source>
        <dbReference type="ARBA" id="ARBA00004496"/>
    </source>
</evidence>
<dbReference type="SUPFAM" id="SSF55821">
    <property type="entry name" value="YrdC/RibB"/>
    <property type="match status" value="1"/>
</dbReference>
<accession>A0ABW1Z6C6</accession>
<keyword evidence="7 13" id="KW-0819">tRNA processing</keyword>
<sequence>MSLTTLQLNAENPADLLRAAELLRRGKLVAFPTETVYGLGANALDAEAVAAIFEAKQRPSWDPLIVHLGTIGQLKQVAEVPQELKGRVARLLLRFWPGPLTLLLPKKASIPDAVTAGRPLVGVRVPALNHIRYLIEHAGVPIAAPSANRFGHTSPTIAAHVLADLDGRIDALLDGGATSVGVESTVLDPTQTPMVLYRPGAITAAEIEAVAGVPVVVYEPPATVAAPESLPSPGVGIRHYAPNAKVILVEDGEATKHLRGTSGVMLPTGWTAEAQATVFPWGDWDKPEELAQKLFAGLRGLDDLGVTEIVVPLPAPGGVRDALRDRLLKAAKEK</sequence>
<dbReference type="InterPro" id="IPR050156">
    <property type="entry name" value="TC-AMP_synthase_SUA5"/>
</dbReference>
<name>A0ABW1Z6C6_9BACT</name>
<dbReference type="Pfam" id="PF01300">
    <property type="entry name" value="Sua5_yciO_yrdC"/>
    <property type="match status" value="1"/>
</dbReference>
<dbReference type="PROSITE" id="PS51163">
    <property type="entry name" value="YRDC"/>
    <property type="match status" value="1"/>
</dbReference>
<keyword evidence="16" id="KW-1185">Reference proteome</keyword>
<evidence type="ECO:0000256" key="8">
    <source>
        <dbReference type="ARBA" id="ARBA00022695"/>
    </source>
</evidence>
<dbReference type="PANTHER" id="PTHR17490:SF16">
    <property type="entry name" value="THREONYLCARBAMOYL-AMP SYNTHASE"/>
    <property type="match status" value="1"/>
</dbReference>
<evidence type="ECO:0000256" key="6">
    <source>
        <dbReference type="ARBA" id="ARBA00022679"/>
    </source>
</evidence>
<evidence type="ECO:0000256" key="2">
    <source>
        <dbReference type="ARBA" id="ARBA00007663"/>
    </source>
</evidence>
<dbReference type="NCBIfam" id="TIGR00057">
    <property type="entry name" value="L-threonylcarbamoyladenylate synthase"/>
    <property type="match status" value="1"/>
</dbReference>
<comment type="function">
    <text evidence="13">Required for the formation of a threonylcarbamoyl group on adenosine at position 37 (t(6)A37) in tRNAs that read codons beginning with adenine.</text>
</comment>
<keyword evidence="10 13" id="KW-0067">ATP-binding</keyword>
<feature type="domain" description="YrdC-like" evidence="14">
    <location>
        <begin position="13"/>
        <end position="202"/>
    </location>
</feature>
<keyword evidence="5 13" id="KW-0963">Cytoplasm</keyword>
<evidence type="ECO:0000256" key="4">
    <source>
        <dbReference type="ARBA" id="ARBA00015492"/>
    </source>
</evidence>
<comment type="caution">
    <text evidence="15">The sequence shown here is derived from an EMBL/GenBank/DDBJ whole genome shotgun (WGS) entry which is preliminary data.</text>
</comment>
<dbReference type="InterPro" id="IPR006070">
    <property type="entry name" value="Sua5-like_dom"/>
</dbReference>
<protein>
    <recommendedName>
        <fullName evidence="4 13">Threonylcarbamoyl-AMP synthase</fullName>
        <shortName evidence="13">TC-AMP synthase</shortName>
        <ecNumber evidence="3 13">2.7.7.87</ecNumber>
    </recommendedName>
    <alternativeName>
        <fullName evidence="11 13">L-threonylcarbamoyladenylate synthase</fullName>
    </alternativeName>
</protein>